<protein>
    <recommendedName>
        <fullName evidence="3">Transmembrane protein</fullName>
    </recommendedName>
</protein>
<evidence type="ECO:0008006" key="3">
    <source>
        <dbReference type="Google" id="ProtNLM"/>
    </source>
</evidence>
<dbReference type="Proteomes" id="UP000037632">
    <property type="component" value="Unassembled WGS sequence"/>
</dbReference>
<reference evidence="1 2" key="1">
    <citation type="journal article" date="2015" name="Antimicrob. Agents Chemother.">
        <title>Whole-Genome Sequencing Identifies Emergence of a Quinolone Resistance Mutation in a Case of Stenotrophomonas maltophilia Bacteremia.</title>
        <authorList>
            <person name="Pak T.R."/>
            <person name="Altman D.R."/>
            <person name="Attie O."/>
            <person name="Sebra R."/>
            <person name="Hamula C.L."/>
            <person name="Lewis M."/>
            <person name="Deikus G."/>
            <person name="Newman L.C."/>
            <person name="Fang G."/>
            <person name="Hand J."/>
            <person name="Papel G."/>
            <person name="Wallach F."/>
            <person name="Schadt E.E."/>
            <person name="Huprikar S."/>
            <person name="van Bakel H."/>
            <person name="Kasarskis A."/>
            <person name="Bashir A."/>
        </authorList>
    </citation>
    <scope>NUCLEOTIDE SEQUENCE [LARGE SCALE GENOMIC DNA]</scope>
    <source>
        <strain evidence="1 2">ISMMS6</strain>
    </source>
</reference>
<dbReference type="AlphaFoldDB" id="A0AB34TK87"/>
<accession>A0AB34TK87</accession>
<proteinExistence type="predicted"/>
<evidence type="ECO:0000313" key="1">
    <source>
        <dbReference type="EMBL" id="KOO83535.1"/>
    </source>
</evidence>
<name>A0AB34TK87_STEMA</name>
<sequence length="123" mass="13193">MGCSSDVKRGEVVCVCGGPTVFEGAVIGQVFTGDVQMQCPHAHHHSAQADERERAPTETGRPLSTALIALAIWQATYPAAAVADDCGSSLAHAAMFFAAGALTRYFKPRLLRWIRRRAQAPAR</sequence>
<comment type="caution">
    <text evidence="1">The sequence shown here is derived from an EMBL/GenBank/DDBJ whole genome shotgun (WGS) entry which is preliminary data.</text>
</comment>
<evidence type="ECO:0000313" key="2">
    <source>
        <dbReference type="Proteomes" id="UP000037632"/>
    </source>
</evidence>
<gene>
    <name evidence="1" type="ORF">VL23_10080</name>
</gene>
<dbReference type="EMBL" id="JZIW01000001">
    <property type="protein sequence ID" value="KOO83535.1"/>
    <property type="molecule type" value="Genomic_DNA"/>
</dbReference>
<organism evidence="1 2">
    <name type="scientific">Stenotrophomonas maltophilia</name>
    <name type="common">Pseudomonas maltophilia</name>
    <name type="synonym">Xanthomonas maltophilia</name>
    <dbReference type="NCBI Taxonomy" id="40324"/>
    <lineage>
        <taxon>Bacteria</taxon>
        <taxon>Pseudomonadati</taxon>
        <taxon>Pseudomonadota</taxon>
        <taxon>Gammaproteobacteria</taxon>
        <taxon>Lysobacterales</taxon>
        <taxon>Lysobacteraceae</taxon>
        <taxon>Stenotrophomonas</taxon>
        <taxon>Stenotrophomonas maltophilia group</taxon>
    </lineage>
</organism>